<proteinExistence type="predicted"/>
<name>A0A371NR59_9MICO</name>
<dbReference type="Pfam" id="PF13761">
    <property type="entry name" value="DUF4166"/>
    <property type="match status" value="1"/>
</dbReference>
<dbReference type="OrthoDB" id="2448833at2"/>
<dbReference type="AlphaFoldDB" id="A0A371NR59"/>
<dbReference type="InterPro" id="IPR025311">
    <property type="entry name" value="DUF4166"/>
</dbReference>
<dbReference type="Proteomes" id="UP000262172">
    <property type="component" value="Unassembled WGS sequence"/>
</dbReference>
<dbReference type="RefSeq" id="WP_116243179.1">
    <property type="nucleotide sequence ID" value="NZ_QUAB01000047.1"/>
</dbReference>
<reference evidence="2 3" key="1">
    <citation type="submission" date="2018-08" db="EMBL/GenBank/DDBJ databases">
        <title>Isolation, diversity and antifungal activity of Actinobacteria from cow dung.</title>
        <authorList>
            <person name="Ling L."/>
        </authorList>
    </citation>
    <scope>NUCLEOTIDE SEQUENCE [LARGE SCALE GENOMIC DNA]</scope>
    <source>
        <strain evidence="2 3">NEAU-LLE</strain>
    </source>
</reference>
<evidence type="ECO:0000313" key="2">
    <source>
        <dbReference type="EMBL" id="REJ04237.1"/>
    </source>
</evidence>
<evidence type="ECO:0000313" key="3">
    <source>
        <dbReference type="Proteomes" id="UP000262172"/>
    </source>
</evidence>
<organism evidence="2 3">
    <name type="scientific">Microbacterium bovistercoris</name>
    <dbReference type="NCBI Taxonomy" id="2293570"/>
    <lineage>
        <taxon>Bacteria</taxon>
        <taxon>Bacillati</taxon>
        <taxon>Actinomycetota</taxon>
        <taxon>Actinomycetes</taxon>
        <taxon>Micrococcales</taxon>
        <taxon>Microbacteriaceae</taxon>
        <taxon>Microbacterium</taxon>
    </lineage>
</organism>
<sequence length="207" mass="22693">MRFSTSPYARALGQRMDDLHPALRAYFSGVAPGQVGVGEGTFERVGTRRRWLNPFLRPLQRRGVLVAGWHTGVPFRVENRIEAGRAVAERILQLPGGPWVMRDSVALTPQGRLVDAIGRPALATATASFDVQASGGTMRLRSRAVGLRIGPLRLRIPAVLSPVVRLREAHDAATGAQRVDVTIDAPIIGRVYEYGGTFTYRIEEDAR</sequence>
<accession>A0A371NR59</accession>
<comment type="caution">
    <text evidence="2">The sequence shown here is derived from an EMBL/GenBank/DDBJ whole genome shotgun (WGS) entry which is preliminary data.</text>
</comment>
<dbReference type="EMBL" id="QUAB01000047">
    <property type="protein sequence ID" value="REJ04237.1"/>
    <property type="molecule type" value="Genomic_DNA"/>
</dbReference>
<keyword evidence="3" id="KW-1185">Reference proteome</keyword>
<protein>
    <submittedName>
        <fullName evidence="2">DUF4166 domain-containing protein</fullName>
    </submittedName>
</protein>
<gene>
    <name evidence="2" type="ORF">DY023_15140</name>
</gene>
<evidence type="ECO:0000259" key="1">
    <source>
        <dbReference type="Pfam" id="PF13761"/>
    </source>
</evidence>
<feature type="domain" description="DUF4166" evidence="1">
    <location>
        <begin position="19"/>
        <end position="198"/>
    </location>
</feature>